<sequence>MEAYQARLESFSKSSKRTKHSSNKASTSALKWPHPPSYKANPNALAEAGFYHNPSSEYRDNVTCFLCEKQLADWDKDDDPFNIHWDKCGNSCPWATVRCGLMEDTDENGHYIFPNPTRLPSSKTMEKARLETFTANRWWPHDSIRGHGANSKKMAKAGFVYTPQAAGDDTVTCFYCGIALSGWDEDDDPLEEHHKREQKADASCPFFTTAALGRSTSRPPPKASKPPSRTVSQSKKLRSTPVEEDVSEESDNEVAIPAAKLGGTRSKPSSQSKSTSRAPSINASSSKTPASRRSTRGTGTNGKTPASRGTVGSEIEEETEASGSEVGKKVSRSKKKGASSNKKKIEAIKEEEEERSDEEGEVVVEKPKRGRPKKTTTAQPKTKKMPVEKEDDTDLEPAPVKHTHTRTRSKANLDSESEVPRKQTHSRTKSASKSKSKIVSDDEALAPKSSQRSVTGKGKAKQAQHDELEDLPPPAKSKPSSASKAVSRSKSKAKVMKSESESDVDPIVQVHSDPEEEAVPPRSTSKGKHPAKAKPASSITKGDSSSKAKARTSSPTSDDAGYVTAELPMDVDDEFHQAPSNDAPPPVVAKSKSHSPSGLSNPVISKTKVTKSEEDVPMKDAHPDRDSGMTESFKAKTPPVKAEQSQPRASQRPSVRPGSRLTNRDPSEMVVVTISSDEEIEEQPKPPSRARTATGSSQLSKATSVPSTALSTSSSSGRTKSSISPQESSHSQVHSGHIPATVKTTTDWMPMATKVKKGKGKMKIEVIIPVSPVKPRKIAQDVIMHDTSEVEDSAKDEDHLMSSIADRPSHEGSMATPPPQTPSVSPVVERPSTPPAQLIPSFDAGPSVPDENKLDEAPFIPISKLTSLTEEEGRMTIEQWLRREIEIQSQKMKELGESMIADFLETSKRRRKEIEAL</sequence>
<feature type="compositionally biased region" description="Basic and acidic residues" evidence="3">
    <location>
        <begin position="610"/>
        <end position="628"/>
    </location>
</feature>
<feature type="compositionally biased region" description="Polar residues" evidence="3">
    <location>
        <begin position="281"/>
        <end position="304"/>
    </location>
</feature>
<dbReference type="SMART" id="SM00238">
    <property type="entry name" value="BIR"/>
    <property type="match status" value="2"/>
</dbReference>
<dbReference type="Proteomes" id="UP001497453">
    <property type="component" value="Chromosome 5"/>
</dbReference>
<feature type="compositionally biased region" description="Low complexity" evidence="3">
    <location>
        <begin position="703"/>
        <end position="731"/>
    </location>
</feature>
<feature type="region of interest" description="Disordered" evidence="3">
    <location>
        <begin position="805"/>
        <end position="855"/>
    </location>
</feature>
<feature type="compositionally biased region" description="Basic residues" evidence="3">
    <location>
        <begin position="422"/>
        <end position="436"/>
    </location>
</feature>
<dbReference type="InterPro" id="IPR001370">
    <property type="entry name" value="BIR_rpt"/>
</dbReference>
<feature type="compositionally biased region" description="Low complexity" evidence="3">
    <location>
        <begin position="264"/>
        <end position="280"/>
    </location>
</feature>
<reference evidence="5" key="1">
    <citation type="submission" date="2024-04" db="EMBL/GenBank/DDBJ databases">
        <authorList>
            <person name="Shaw F."/>
            <person name="Minotto A."/>
        </authorList>
    </citation>
    <scope>NUCLEOTIDE SEQUENCE [LARGE SCALE GENOMIC DNA]</scope>
</reference>
<keyword evidence="5" id="KW-1185">Reference proteome</keyword>
<feature type="compositionally biased region" description="Polar residues" evidence="3">
    <location>
        <begin position="537"/>
        <end position="557"/>
    </location>
</feature>
<dbReference type="Gene3D" id="1.10.1170.10">
    <property type="entry name" value="Inhibitor Of Apoptosis Protein (2mihbC-IAP-1), Chain A"/>
    <property type="match status" value="2"/>
</dbReference>
<dbReference type="PANTHER" id="PTHR46771">
    <property type="entry name" value="DETERIN"/>
    <property type="match status" value="1"/>
</dbReference>
<organism evidence="4 5">
    <name type="scientific">Somion occarium</name>
    <dbReference type="NCBI Taxonomy" id="3059160"/>
    <lineage>
        <taxon>Eukaryota</taxon>
        <taxon>Fungi</taxon>
        <taxon>Dikarya</taxon>
        <taxon>Basidiomycota</taxon>
        <taxon>Agaricomycotina</taxon>
        <taxon>Agaricomycetes</taxon>
        <taxon>Polyporales</taxon>
        <taxon>Cerrenaceae</taxon>
        <taxon>Somion</taxon>
    </lineage>
</organism>
<feature type="compositionally biased region" description="Acidic residues" evidence="3">
    <location>
        <begin position="349"/>
        <end position="362"/>
    </location>
</feature>
<accession>A0ABP1DMX7</accession>
<feature type="region of interest" description="Disordered" evidence="3">
    <location>
        <begin position="211"/>
        <end position="749"/>
    </location>
</feature>
<dbReference type="InterPro" id="IPR051190">
    <property type="entry name" value="Baculoviral_IAP"/>
</dbReference>
<feature type="region of interest" description="Disordered" evidence="3">
    <location>
        <begin position="1"/>
        <end position="36"/>
    </location>
</feature>
<dbReference type="PANTHER" id="PTHR46771:SF5">
    <property type="entry name" value="DETERIN"/>
    <property type="match status" value="1"/>
</dbReference>
<proteinExistence type="predicted"/>
<gene>
    <name evidence="4" type="ORF">GFSPODELE1_LOCUS7227</name>
</gene>
<dbReference type="EMBL" id="OZ037948">
    <property type="protein sequence ID" value="CAL1709181.1"/>
    <property type="molecule type" value="Genomic_DNA"/>
</dbReference>
<name>A0ABP1DMX7_9APHY</name>
<evidence type="ECO:0000256" key="2">
    <source>
        <dbReference type="ARBA" id="ARBA00022833"/>
    </source>
</evidence>
<dbReference type="PROSITE" id="PS50143">
    <property type="entry name" value="BIR_REPEAT_2"/>
    <property type="match status" value="2"/>
</dbReference>
<evidence type="ECO:0000256" key="1">
    <source>
        <dbReference type="ARBA" id="ARBA00022723"/>
    </source>
</evidence>
<keyword evidence="1" id="KW-0479">Metal-binding</keyword>
<dbReference type="CDD" id="cd00022">
    <property type="entry name" value="BIR"/>
    <property type="match status" value="1"/>
</dbReference>
<evidence type="ECO:0000256" key="3">
    <source>
        <dbReference type="SAM" id="MobiDB-lite"/>
    </source>
</evidence>
<feature type="compositionally biased region" description="Acidic residues" evidence="3">
    <location>
        <begin position="242"/>
        <end position="252"/>
    </location>
</feature>
<feature type="compositionally biased region" description="Polar residues" evidence="3">
    <location>
        <begin position="643"/>
        <end position="653"/>
    </location>
</feature>
<protein>
    <submittedName>
        <fullName evidence="4">Uncharacterized protein</fullName>
    </submittedName>
</protein>
<feature type="compositionally biased region" description="Low complexity" evidence="3">
    <location>
        <begin position="477"/>
        <end position="486"/>
    </location>
</feature>
<dbReference type="Pfam" id="PF00653">
    <property type="entry name" value="BIR"/>
    <property type="match status" value="2"/>
</dbReference>
<evidence type="ECO:0000313" key="5">
    <source>
        <dbReference type="Proteomes" id="UP001497453"/>
    </source>
</evidence>
<keyword evidence="2" id="KW-0862">Zinc</keyword>
<feature type="compositionally biased region" description="Polar residues" evidence="3">
    <location>
        <begin position="691"/>
        <end position="702"/>
    </location>
</feature>
<evidence type="ECO:0000313" key="4">
    <source>
        <dbReference type="EMBL" id="CAL1709181.1"/>
    </source>
</evidence>
<feature type="compositionally biased region" description="Polar residues" evidence="3">
    <location>
        <begin position="594"/>
        <end position="604"/>
    </location>
</feature>
<dbReference type="SUPFAM" id="SSF57924">
    <property type="entry name" value="Inhibitor of apoptosis (IAP) repeat"/>
    <property type="match status" value="2"/>
</dbReference>